<dbReference type="AlphaFoldDB" id="A0A1G8TDN6"/>
<accession>A0A1G8TDN6</accession>
<evidence type="ECO:0000313" key="2">
    <source>
        <dbReference type="Proteomes" id="UP000182894"/>
    </source>
</evidence>
<reference evidence="2" key="1">
    <citation type="submission" date="2016-10" db="EMBL/GenBank/DDBJ databases">
        <authorList>
            <person name="Varghese N."/>
            <person name="Submissions S."/>
        </authorList>
    </citation>
    <scope>NUCLEOTIDE SEQUENCE [LARGE SCALE GENOMIC DNA]</scope>
    <source>
        <strain evidence="2">ATCC 700689</strain>
    </source>
</reference>
<keyword evidence="2" id="KW-1185">Reference proteome</keyword>
<evidence type="ECO:0000313" key="1">
    <source>
        <dbReference type="EMBL" id="SDJ39722.1"/>
    </source>
</evidence>
<dbReference type="RefSeq" id="WP_074759084.1">
    <property type="nucleotide sequence ID" value="NZ_FNCO01000028.1"/>
</dbReference>
<dbReference type="Proteomes" id="UP000182894">
    <property type="component" value="Unassembled WGS sequence"/>
</dbReference>
<dbReference type="EMBL" id="FNCO01000028">
    <property type="protein sequence ID" value="SDJ39722.1"/>
    <property type="molecule type" value="Genomic_DNA"/>
</dbReference>
<sequence length="66" mass="7448">MATQSHYLMVERKYGDSPSHWHPLWEAESLKEAQEALEEMPVIYGEVSRIIVSGAASGDCQELRPC</sequence>
<organism evidence="1 2">
    <name type="scientific">Pseudomonas abietaniphila</name>
    <dbReference type="NCBI Taxonomy" id="89065"/>
    <lineage>
        <taxon>Bacteria</taxon>
        <taxon>Pseudomonadati</taxon>
        <taxon>Pseudomonadota</taxon>
        <taxon>Gammaproteobacteria</taxon>
        <taxon>Pseudomonadales</taxon>
        <taxon>Pseudomonadaceae</taxon>
        <taxon>Pseudomonas</taxon>
    </lineage>
</organism>
<name>A0A1G8TDN6_9PSED</name>
<gene>
    <name evidence="1" type="ORF">SAMN05216605_12850</name>
</gene>
<proteinExistence type="predicted"/>
<protein>
    <submittedName>
        <fullName evidence="1">Uncharacterized protein</fullName>
    </submittedName>
</protein>